<dbReference type="AlphaFoldDB" id="A0AAV0AZP6"/>
<reference evidence="2" key="1">
    <citation type="submission" date="2022-06" db="EMBL/GenBank/DDBJ databases">
        <authorList>
            <consortium name="SYNGENTA / RWTH Aachen University"/>
        </authorList>
    </citation>
    <scope>NUCLEOTIDE SEQUENCE</scope>
</reference>
<evidence type="ECO:0000313" key="2">
    <source>
        <dbReference type="EMBL" id="CAH7674918.1"/>
    </source>
</evidence>
<feature type="region of interest" description="Disordered" evidence="1">
    <location>
        <begin position="278"/>
        <end position="392"/>
    </location>
</feature>
<feature type="compositionally biased region" description="Basic residues" evidence="1">
    <location>
        <begin position="382"/>
        <end position="392"/>
    </location>
</feature>
<dbReference type="Proteomes" id="UP001153365">
    <property type="component" value="Unassembled WGS sequence"/>
</dbReference>
<comment type="caution">
    <text evidence="2">The sequence shown here is derived from an EMBL/GenBank/DDBJ whole genome shotgun (WGS) entry which is preliminary data.</text>
</comment>
<feature type="compositionally biased region" description="Basic and acidic residues" evidence="1">
    <location>
        <begin position="309"/>
        <end position="320"/>
    </location>
</feature>
<feature type="compositionally biased region" description="Low complexity" evidence="1">
    <location>
        <begin position="1"/>
        <end position="15"/>
    </location>
</feature>
<protein>
    <submittedName>
        <fullName evidence="2">Uncharacterized protein</fullName>
    </submittedName>
</protein>
<feature type="region of interest" description="Disordered" evidence="1">
    <location>
        <begin position="227"/>
        <end position="248"/>
    </location>
</feature>
<feature type="compositionally biased region" description="Basic and acidic residues" evidence="1">
    <location>
        <begin position="354"/>
        <end position="380"/>
    </location>
</feature>
<feature type="compositionally biased region" description="Low complexity" evidence="1">
    <location>
        <begin position="235"/>
        <end position="248"/>
    </location>
</feature>
<sequence>MHNSSSSSASSSTDSWDFDPDLIIPDDSKKDTEDSTVSSSIESALISSNSAYSTLNTTTTTTTTDLNHSSSSQSAQSFGQQVKSSEIIENMTFFNLVVLNLRNEVKRLLKIIKPQQVQLIDCFKDPCLQQQLPHQKSNRTPINNTNLSLLISSSSHQEINNSLDSISLRLSPEHQSTIKALGPSLGEKDETRHDSEGIRDDLKNSRYVDDPVCDLLQEPLALSSQLTKKGKPIKKPSGCCSSSSSSISKPNSLVSLIGLDLDFLEDKEQLDLKKCSSILSSSSSSSSSNQKRPTQLGQFPGQQQAHSQPHAEDDINKGFFDDIEFPPKFGIPNNLHPASTPSNPSLLPSSKLHKPIESFRSLEDEKDQKDQTAKSKENIRTSRGKSKVRLQL</sequence>
<feature type="compositionally biased region" description="Low complexity" evidence="1">
    <location>
        <begin position="337"/>
        <end position="350"/>
    </location>
</feature>
<evidence type="ECO:0000313" key="3">
    <source>
        <dbReference type="Proteomes" id="UP001153365"/>
    </source>
</evidence>
<feature type="region of interest" description="Disordered" evidence="1">
    <location>
        <begin position="179"/>
        <end position="203"/>
    </location>
</feature>
<dbReference type="EMBL" id="CALTRL010002166">
    <property type="protein sequence ID" value="CAH7674918.1"/>
    <property type="molecule type" value="Genomic_DNA"/>
</dbReference>
<evidence type="ECO:0000256" key="1">
    <source>
        <dbReference type="SAM" id="MobiDB-lite"/>
    </source>
</evidence>
<feature type="compositionally biased region" description="Polar residues" evidence="1">
    <location>
        <begin position="289"/>
        <end position="307"/>
    </location>
</feature>
<feature type="region of interest" description="Disordered" evidence="1">
    <location>
        <begin position="1"/>
        <end position="39"/>
    </location>
</feature>
<organism evidence="2 3">
    <name type="scientific">Phakopsora pachyrhizi</name>
    <name type="common">Asian soybean rust disease fungus</name>
    <dbReference type="NCBI Taxonomy" id="170000"/>
    <lineage>
        <taxon>Eukaryota</taxon>
        <taxon>Fungi</taxon>
        <taxon>Dikarya</taxon>
        <taxon>Basidiomycota</taxon>
        <taxon>Pucciniomycotina</taxon>
        <taxon>Pucciniomycetes</taxon>
        <taxon>Pucciniales</taxon>
        <taxon>Phakopsoraceae</taxon>
        <taxon>Phakopsora</taxon>
    </lineage>
</organism>
<feature type="compositionally biased region" description="Basic and acidic residues" evidence="1">
    <location>
        <begin position="186"/>
        <end position="203"/>
    </location>
</feature>
<name>A0AAV0AZP6_PHAPC</name>
<feature type="compositionally biased region" description="Low complexity" evidence="1">
    <location>
        <begin position="278"/>
        <end position="288"/>
    </location>
</feature>
<proteinExistence type="predicted"/>
<gene>
    <name evidence="2" type="ORF">PPACK8108_LOCUS9859</name>
</gene>
<accession>A0AAV0AZP6</accession>
<keyword evidence="3" id="KW-1185">Reference proteome</keyword>